<organism evidence="2 3">
    <name type="scientific">Perkinsus olseni</name>
    <name type="common">Perkinsus atlanticus</name>
    <dbReference type="NCBI Taxonomy" id="32597"/>
    <lineage>
        <taxon>Eukaryota</taxon>
        <taxon>Sar</taxon>
        <taxon>Alveolata</taxon>
        <taxon>Perkinsozoa</taxon>
        <taxon>Perkinsea</taxon>
        <taxon>Perkinsida</taxon>
        <taxon>Perkinsidae</taxon>
        <taxon>Perkinsus</taxon>
    </lineage>
</organism>
<dbReference type="Proteomes" id="UP000574390">
    <property type="component" value="Unassembled WGS sequence"/>
</dbReference>
<name>A0A7J6U4V2_PEROL</name>
<feature type="region of interest" description="Disordered" evidence="1">
    <location>
        <begin position="645"/>
        <end position="666"/>
    </location>
</feature>
<gene>
    <name evidence="2" type="ORF">FOZ62_024914</name>
</gene>
<evidence type="ECO:0000256" key="1">
    <source>
        <dbReference type="SAM" id="MobiDB-lite"/>
    </source>
</evidence>
<dbReference type="AlphaFoldDB" id="A0A7J6U4V2"/>
<sequence length="1022" mass="113565">MSSTRGVADGPVAEICRVLGIPAGDLVGSYYGEIDPLYNIDDFSGVLLRFCGLEEDPEGHRHVSERRAACAEDFEGFPRYLREHRNIPSPAIENPLHPGAPMNIHDRNSVAAASGWPGLEADAVLPMWMASNAGQLRRSRVPYFAHTAGAPTDIFYNPSDETIPDSKTETVSLILTLHGSPFVMNPPPEAEAARDSQQLIEEARAHSYPDVCDIPTEGQRSKIRDCTLWGMLHSCLIFPCSKAIMCVICKAVFKSERAKASKSMIKHGKLFLCEDFSWYNALKAFAKHSTNPTSHHYGEVFIEGLPTANRFNNVYPIVTVQGEALRGITMTELLHTKSPRDFPGTFCEVVRQLREFVLERESLAIQGIDDRNYPSRRPSLGPANARLEYSPGFDANRPYIVWQNTCPLHLELNAALIPSTTGAAIRLGVKPNMISQKASPRVIARGVPSFLILLTASLSRIKLKAISGTRTFSARWGPESPAECTEPQNEDPPLDSHPYCNDRFPNESDLDVRHRMVPNEAASEALITLQDAPASPISTHLPGQYLEAPDLLTPPEPELSRPACNLQAQQHRSQPGGVGNVGGERSGGGLAHCSANNARCRRRDESELNCQGHDLHSSASASSGAAALRPGAFARSSTYPVEEATASHKGHHAVSTGSTTRRPSESRLVGFPNRWTEFHGIEVKSIFSLPWLAAAPRRIEHDPERTFSPASDPLPFFKMLPRTSRREVRDRRPTHNAERTVVIEGEDYSYMESAEYKNDPRIARWRRLLDSLEEANLICPLDRKNLKAISHPLVAGAAVPGPRDNQSGRVALLTGLYSGAQGKYALNVPKAGTILEWLANGNLGVLYVVVHSKNKLVNSPPQNVASLGFCCRPHLEAFLSIFRRWELRRPLRSDGPNGRPTMTFLVRSREAFDTDLFETNDSRSHQEGQRRGWKKSGLTIDESVLNRVIILARESWHKRSTLWTLSTEDQRPHHIPWDGWIREQVDWDEYLKANRSSRCENNTWSVIHSLRNPAAIAGSFKQ</sequence>
<evidence type="ECO:0000313" key="3">
    <source>
        <dbReference type="Proteomes" id="UP000574390"/>
    </source>
</evidence>
<accession>A0A7J6U4V2</accession>
<comment type="caution">
    <text evidence="2">The sequence shown here is derived from an EMBL/GenBank/DDBJ whole genome shotgun (WGS) entry which is preliminary data.</text>
</comment>
<reference evidence="2 3" key="1">
    <citation type="submission" date="2020-04" db="EMBL/GenBank/DDBJ databases">
        <title>Perkinsus olseni comparative genomics.</title>
        <authorList>
            <person name="Bogema D.R."/>
        </authorList>
    </citation>
    <scope>NUCLEOTIDE SEQUENCE [LARGE SCALE GENOMIC DNA]</scope>
    <source>
        <strain evidence="2">ATCC PRA-205</strain>
    </source>
</reference>
<feature type="non-terminal residue" evidence="2">
    <location>
        <position position="1022"/>
    </location>
</feature>
<evidence type="ECO:0000313" key="2">
    <source>
        <dbReference type="EMBL" id="KAF4752062.1"/>
    </source>
</evidence>
<protein>
    <submittedName>
        <fullName evidence="2">Uncharacterized protein</fullName>
    </submittedName>
</protein>
<dbReference type="EMBL" id="JABANM010002745">
    <property type="protein sequence ID" value="KAF4752062.1"/>
    <property type="molecule type" value="Genomic_DNA"/>
</dbReference>
<proteinExistence type="predicted"/>